<comment type="caution">
    <text evidence="1">The sequence shown here is derived from an EMBL/GenBank/DDBJ whole genome shotgun (WGS) entry which is preliminary data.</text>
</comment>
<accession>C0EDL5</accession>
<gene>
    <name evidence="1" type="ORF">CLOSTMETH_01943</name>
</gene>
<name>C0EDL5_9FIRM</name>
<evidence type="ECO:0000313" key="2">
    <source>
        <dbReference type="Proteomes" id="UP000003340"/>
    </source>
</evidence>
<protein>
    <submittedName>
        <fullName evidence="1">Uncharacterized protein</fullName>
    </submittedName>
</protein>
<sequence>MDAIGSCFWPRGLSSGKDAVKVRGGKSSRRNLERGKSLCEKKEGLPF</sequence>
<evidence type="ECO:0000313" key="1">
    <source>
        <dbReference type="EMBL" id="EEG30422.1"/>
    </source>
</evidence>
<keyword evidence="2" id="KW-1185">Reference proteome</keyword>
<reference evidence="1 2" key="1">
    <citation type="submission" date="2009-01" db="EMBL/GenBank/DDBJ databases">
        <authorList>
            <person name="Fulton L."/>
            <person name="Clifton S."/>
            <person name="Fulton B."/>
            <person name="Xu J."/>
            <person name="Minx P."/>
            <person name="Pepin K.H."/>
            <person name="Johnson M."/>
            <person name="Bhonagiri V."/>
            <person name="Nash W.E."/>
            <person name="Mardis E.R."/>
            <person name="Wilson R.K."/>
        </authorList>
    </citation>
    <scope>NUCLEOTIDE SEQUENCE [LARGE SCALE GENOMIC DNA]</scope>
    <source>
        <strain evidence="1 2">DSM 5476</strain>
    </source>
</reference>
<dbReference type="AlphaFoldDB" id="C0EDL5"/>
<dbReference type="STRING" id="537013.CLOSTMETH_01943"/>
<dbReference type="Proteomes" id="UP000003340">
    <property type="component" value="Unassembled WGS sequence"/>
</dbReference>
<proteinExistence type="predicted"/>
<reference evidence="1 2" key="2">
    <citation type="submission" date="2009-02" db="EMBL/GenBank/DDBJ databases">
        <title>Draft genome sequence of Clostridium methylpentosum (DSM 5476).</title>
        <authorList>
            <person name="Sudarsanam P."/>
            <person name="Ley R."/>
            <person name="Guruge J."/>
            <person name="Turnbaugh P.J."/>
            <person name="Mahowald M."/>
            <person name="Liep D."/>
            <person name="Gordon J."/>
        </authorList>
    </citation>
    <scope>NUCLEOTIDE SEQUENCE [LARGE SCALE GENOMIC DNA]</scope>
    <source>
        <strain evidence="1 2">DSM 5476</strain>
    </source>
</reference>
<organism evidence="1 2">
    <name type="scientific">[Clostridium] methylpentosum DSM 5476</name>
    <dbReference type="NCBI Taxonomy" id="537013"/>
    <lineage>
        <taxon>Bacteria</taxon>
        <taxon>Bacillati</taxon>
        <taxon>Bacillota</taxon>
        <taxon>Clostridia</taxon>
        <taxon>Eubacteriales</taxon>
        <taxon>Oscillospiraceae</taxon>
        <taxon>Oscillospiraceae incertae sedis</taxon>
    </lineage>
</organism>
<dbReference type="EMBL" id="ACEC01000064">
    <property type="protein sequence ID" value="EEG30422.1"/>
    <property type="molecule type" value="Genomic_DNA"/>
</dbReference>
<dbReference type="HOGENOM" id="CLU_3166499_0_0_9"/>